<feature type="region of interest" description="Disordered" evidence="1">
    <location>
        <begin position="1"/>
        <end position="32"/>
    </location>
</feature>
<protein>
    <submittedName>
        <fullName evidence="3">SEC-C motif-containing protein</fullName>
    </submittedName>
</protein>
<name>A0A3D9LDN7_9MICC</name>
<dbReference type="Pfam" id="PF17775">
    <property type="entry name" value="YchJ_M-like"/>
    <property type="match status" value="1"/>
</dbReference>
<feature type="domain" description="YchJ-like middle NTF2-like" evidence="2">
    <location>
        <begin position="72"/>
        <end position="180"/>
    </location>
</feature>
<keyword evidence="4" id="KW-1185">Reference proteome</keyword>
<comment type="caution">
    <text evidence="3">The sequence shown here is derived from an EMBL/GenBank/DDBJ whole genome shotgun (WGS) entry which is preliminary data.</text>
</comment>
<dbReference type="InterPro" id="IPR032710">
    <property type="entry name" value="NTF2-like_dom_sf"/>
</dbReference>
<dbReference type="Gene3D" id="3.10.450.50">
    <property type="match status" value="1"/>
</dbReference>
<accession>A0A3D9LDN7</accession>
<sequence>MREGLTQSSRDRPARSAYAETMNTSENPPVDHAAGRASAERRCPCGGGDVYGSCCGRLHGRFAAEGTLAAPTAEALMRSRYAAFALAATGELAEAEAYLLATWAPETRPAQLALDGPEDESGDDVHWLRLDVESTSGGGPFDDAGTVTFTAHFRTPAGRHTQHETSRFVRRQGTWLYRDGDISAAPR</sequence>
<gene>
    <name evidence="3" type="ORF">C8E99_2170</name>
</gene>
<evidence type="ECO:0000313" key="3">
    <source>
        <dbReference type="EMBL" id="REE04335.1"/>
    </source>
</evidence>
<dbReference type="InterPro" id="IPR048469">
    <property type="entry name" value="YchJ-like_M"/>
</dbReference>
<dbReference type="SUPFAM" id="SSF54427">
    <property type="entry name" value="NTF2-like"/>
    <property type="match status" value="1"/>
</dbReference>
<evidence type="ECO:0000259" key="2">
    <source>
        <dbReference type="Pfam" id="PF17775"/>
    </source>
</evidence>
<proteinExistence type="predicted"/>
<evidence type="ECO:0000313" key="4">
    <source>
        <dbReference type="Proteomes" id="UP000256727"/>
    </source>
</evidence>
<evidence type="ECO:0000256" key="1">
    <source>
        <dbReference type="SAM" id="MobiDB-lite"/>
    </source>
</evidence>
<dbReference type="Proteomes" id="UP000256727">
    <property type="component" value="Unassembled WGS sequence"/>
</dbReference>
<reference evidence="3 4" key="1">
    <citation type="submission" date="2018-07" db="EMBL/GenBank/DDBJ databases">
        <title>Sequencing the genomes of 1000 actinobacteria strains.</title>
        <authorList>
            <person name="Klenk H.-P."/>
        </authorList>
    </citation>
    <scope>NUCLEOTIDE SEQUENCE [LARGE SCALE GENOMIC DNA]</scope>
    <source>
        <strain evidence="3 4">DSM 14442</strain>
    </source>
</reference>
<dbReference type="AlphaFoldDB" id="A0A3D9LDN7"/>
<organism evidence="3 4">
    <name type="scientific">Citricoccus muralis</name>
    <dbReference type="NCBI Taxonomy" id="169134"/>
    <lineage>
        <taxon>Bacteria</taxon>
        <taxon>Bacillati</taxon>
        <taxon>Actinomycetota</taxon>
        <taxon>Actinomycetes</taxon>
        <taxon>Micrococcales</taxon>
        <taxon>Micrococcaceae</taxon>
        <taxon>Citricoccus</taxon>
    </lineage>
</organism>
<feature type="compositionally biased region" description="Basic and acidic residues" evidence="1">
    <location>
        <begin position="1"/>
        <end position="14"/>
    </location>
</feature>
<dbReference type="EMBL" id="QREH01000001">
    <property type="protein sequence ID" value="REE04335.1"/>
    <property type="molecule type" value="Genomic_DNA"/>
</dbReference>